<evidence type="ECO:0000256" key="9">
    <source>
        <dbReference type="ARBA" id="ARBA00023136"/>
    </source>
</evidence>
<dbReference type="EMBL" id="OU503045">
    <property type="protein sequence ID" value="CAI9769956.1"/>
    <property type="molecule type" value="Genomic_DNA"/>
</dbReference>
<dbReference type="Proteomes" id="UP000834106">
    <property type="component" value="Chromosome 10"/>
</dbReference>
<feature type="transmembrane region" description="Helical" evidence="10">
    <location>
        <begin position="260"/>
        <end position="280"/>
    </location>
</feature>
<feature type="transmembrane region" description="Helical" evidence="10">
    <location>
        <begin position="185"/>
        <end position="207"/>
    </location>
</feature>
<evidence type="ECO:0000256" key="8">
    <source>
        <dbReference type="ARBA" id="ARBA00022989"/>
    </source>
</evidence>
<dbReference type="EC" id="2.3.2.27" evidence="4"/>
<dbReference type="InterPro" id="IPR056521">
    <property type="entry name" value="MARCHF6-like_C"/>
</dbReference>
<evidence type="ECO:0000259" key="11">
    <source>
        <dbReference type="Pfam" id="PF23113"/>
    </source>
</evidence>
<evidence type="ECO:0000256" key="1">
    <source>
        <dbReference type="ARBA" id="ARBA00000900"/>
    </source>
</evidence>
<evidence type="ECO:0000256" key="10">
    <source>
        <dbReference type="SAM" id="Phobius"/>
    </source>
</evidence>
<sequence length="293" mass="33222">MAPSIFPLDISVSDPFTEIPADMLLFQICVPFAIEHFQLRTTIKSLLRYWFIAVGWALGLTDILLPKPEDNRGLGDRYGVPGRQDREHACFAEEYGNDEPADPEWNFELRIVLLLLVAWMILHVFNSMLIVRPVTTGQAVFYSLPTTHSIKCNGDEVLEFCLVRFGNGMALLSRVLCCCQYGQEWIFVIHVLIGLAFELLVIVPMQVPVDESPVFHLHQDWALGLIFLKFWTRLVMLDHAGGLELQDAVFGYPLVMNSTMYRFALDSVCCASVLNGFMYVSPTSTIQYVMTDN</sequence>
<feature type="domain" description="E3 ubiquitin-protein ligase MARCHF6-like C-terminal" evidence="11">
    <location>
        <begin position="173"/>
        <end position="239"/>
    </location>
</feature>
<gene>
    <name evidence="12" type="ORF">FPE_LOCUS16334</name>
</gene>
<keyword evidence="8 10" id="KW-1133">Transmembrane helix</keyword>
<dbReference type="PANTHER" id="PTHR13145">
    <property type="entry name" value="SSM4 PROTEIN"/>
    <property type="match status" value="1"/>
</dbReference>
<organism evidence="12 13">
    <name type="scientific">Fraxinus pennsylvanica</name>
    <dbReference type="NCBI Taxonomy" id="56036"/>
    <lineage>
        <taxon>Eukaryota</taxon>
        <taxon>Viridiplantae</taxon>
        <taxon>Streptophyta</taxon>
        <taxon>Embryophyta</taxon>
        <taxon>Tracheophyta</taxon>
        <taxon>Spermatophyta</taxon>
        <taxon>Magnoliopsida</taxon>
        <taxon>eudicotyledons</taxon>
        <taxon>Gunneridae</taxon>
        <taxon>Pentapetalae</taxon>
        <taxon>asterids</taxon>
        <taxon>lamiids</taxon>
        <taxon>Lamiales</taxon>
        <taxon>Oleaceae</taxon>
        <taxon>Oleeae</taxon>
        <taxon>Fraxinus</taxon>
    </lineage>
</organism>
<keyword evidence="6 10" id="KW-0812">Transmembrane</keyword>
<protein>
    <recommendedName>
        <fullName evidence="4">RING-type E3 ubiquitin transferase</fullName>
        <ecNumber evidence="4">2.3.2.27</ecNumber>
    </recommendedName>
</protein>
<comment type="subcellular location">
    <subcellularLocation>
        <location evidence="2">Membrane</location>
        <topology evidence="2">Multi-pass membrane protein</topology>
    </subcellularLocation>
</comment>
<evidence type="ECO:0000256" key="5">
    <source>
        <dbReference type="ARBA" id="ARBA00022679"/>
    </source>
</evidence>
<keyword evidence="9 10" id="KW-0472">Membrane</keyword>
<dbReference type="PANTHER" id="PTHR13145:SF0">
    <property type="entry name" value="E3 UBIQUITIN-PROTEIN LIGASE MARCHF6"/>
    <property type="match status" value="1"/>
</dbReference>
<comment type="pathway">
    <text evidence="3">Protein modification; protein ubiquitination.</text>
</comment>
<keyword evidence="7" id="KW-0833">Ubl conjugation pathway</keyword>
<dbReference type="GO" id="GO:0061630">
    <property type="term" value="F:ubiquitin protein ligase activity"/>
    <property type="evidence" value="ECO:0007669"/>
    <property type="project" value="UniProtKB-EC"/>
</dbReference>
<dbReference type="Pfam" id="PF23113">
    <property type="entry name" value="MARCHF6_C"/>
    <property type="match status" value="1"/>
</dbReference>
<evidence type="ECO:0000256" key="3">
    <source>
        <dbReference type="ARBA" id="ARBA00004906"/>
    </source>
</evidence>
<proteinExistence type="predicted"/>
<evidence type="ECO:0000256" key="7">
    <source>
        <dbReference type="ARBA" id="ARBA00022786"/>
    </source>
</evidence>
<dbReference type="GO" id="GO:0036503">
    <property type="term" value="P:ERAD pathway"/>
    <property type="evidence" value="ECO:0007669"/>
    <property type="project" value="TreeGrafter"/>
</dbReference>
<name>A0AAD1ZLG2_9LAMI</name>
<feature type="transmembrane region" description="Helical" evidence="10">
    <location>
        <begin position="46"/>
        <end position="65"/>
    </location>
</feature>
<evidence type="ECO:0000313" key="13">
    <source>
        <dbReference type="Proteomes" id="UP000834106"/>
    </source>
</evidence>
<evidence type="ECO:0000313" key="12">
    <source>
        <dbReference type="EMBL" id="CAI9769956.1"/>
    </source>
</evidence>
<evidence type="ECO:0000256" key="6">
    <source>
        <dbReference type="ARBA" id="ARBA00022692"/>
    </source>
</evidence>
<feature type="transmembrane region" description="Helical" evidence="10">
    <location>
        <begin position="111"/>
        <end position="131"/>
    </location>
</feature>
<keyword evidence="5" id="KW-0808">Transferase</keyword>
<dbReference type="GO" id="GO:0005789">
    <property type="term" value="C:endoplasmic reticulum membrane"/>
    <property type="evidence" value="ECO:0007669"/>
    <property type="project" value="TreeGrafter"/>
</dbReference>
<comment type="catalytic activity">
    <reaction evidence="1">
        <text>S-ubiquitinyl-[E2 ubiquitin-conjugating enzyme]-L-cysteine + [acceptor protein]-L-lysine = [E2 ubiquitin-conjugating enzyme]-L-cysteine + N(6)-ubiquitinyl-[acceptor protein]-L-lysine.</text>
        <dbReference type="EC" id="2.3.2.27"/>
    </reaction>
</comment>
<reference evidence="12" key="1">
    <citation type="submission" date="2023-05" db="EMBL/GenBank/DDBJ databases">
        <authorList>
            <person name="Huff M."/>
        </authorList>
    </citation>
    <scope>NUCLEOTIDE SEQUENCE</scope>
</reference>
<accession>A0AAD1ZLG2</accession>
<dbReference type="AlphaFoldDB" id="A0AAD1ZLG2"/>
<evidence type="ECO:0000256" key="2">
    <source>
        <dbReference type="ARBA" id="ARBA00004141"/>
    </source>
</evidence>
<evidence type="ECO:0000256" key="4">
    <source>
        <dbReference type="ARBA" id="ARBA00012483"/>
    </source>
</evidence>
<keyword evidence="13" id="KW-1185">Reference proteome</keyword>